<dbReference type="GO" id="GO:0009658">
    <property type="term" value="P:chloroplast organization"/>
    <property type="evidence" value="ECO:0007669"/>
    <property type="project" value="TreeGrafter"/>
</dbReference>
<evidence type="ECO:0000256" key="5">
    <source>
        <dbReference type="SAM" id="MobiDB-lite"/>
    </source>
</evidence>
<dbReference type="GO" id="GO:0009507">
    <property type="term" value="C:chloroplast"/>
    <property type="evidence" value="ECO:0007669"/>
    <property type="project" value="UniProtKB-SubCell"/>
</dbReference>
<reference evidence="6 7" key="1">
    <citation type="submission" date="2023-10" db="EMBL/GenBank/DDBJ databases">
        <title>Chromosome-scale genome assembly provides insights into flower coloration mechanisms of Canna indica.</title>
        <authorList>
            <person name="Li C."/>
        </authorList>
    </citation>
    <scope>NUCLEOTIDE SEQUENCE [LARGE SCALE GENOMIC DNA]</scope>
    <source>
        <tissue evidence="6">Flower</tissue>
    </source>
</reference>
<evidence type="ECO:0000256" key="4">
    <source>
        <dbReference type="ARBA" id="ARBA00022946"/>
    </source>
</evidence>
<name>A0AAQ3Q1L8_9LILI</name>
<sequence>MTQPFLLVAAPAFALSFTAAMMASSATALLLLRGSPLLRGRAIRASAASRPRRYASGLVEPLSPPAAAFPGDGAPASSVGGAKAPSPPKSLQGTPWMERPEYRRWKDKEEEILKDIEPIRILTKEILHSNRYLDGESLSDEDEKEVLEKLLAYHPHSENKIGCGVDSIMVDRHPQFKSSRCLFVVRTDGVWIDFSYQKCLRAYIREKYPLYAEKFIREHFKRS</sequence>
<dbReference type="EMBL" id="CP136890">
    <property type="protein sequence ID" value="WOK92617.1"/>
    <property type="molecule type" value="Genomic_DNA"/>
</dbReference>
<evidence type="ECO:0000313" key="7">
    <source>
        <dbReference type="Proteomes" id="UP001327560"/>
    </source>
</evidence>
<dbReference type="Gene3D" id="3.10.450.40">
    <property type="match status" value="1"/>
</dbReference>
<dbReference type="Proteomes" id="UP001327560">
    <property type="component" value="Chromosome 1"/>
</dbReference>
<feature type="region of interest" description="Disordered" evidence="5">
    <location>
        <begin position="66"/>
        <end position="99"/>
    </location>
</feature>
<dbReference type="FunFam" id="3.10.450.40:FF:000008">
    <property type="entry name" value="Protein DCL, chloroplastic"/>
    <property type="match status" value="1"/>
</dbReference>
<feature type="compositionally biased region" description="Low complexity" evidence="5">
    <location>
        <begin position="66"/>
        <end position="76"/>
    </location>
</feature>
<evidence type="ECO:0000256" key="3">
    <source>
        <dbReference type="ARBA" id="ARBA00022640"/>
    </source>
</evidence>
<dbReference type="PANTHER" id="PTHR33415:SF4">
    <property type="entry name" value="DCL PROTEIN (DUF3223)"/>
    <property type="match status" value="1"/>
</dbReference>
<keyword evidence="7" id="KW-1185">Reference proteome</keyword>
<protein>
    <recommendedName>
        <fullName evidence="8">DCL protein</fullName>
    </recommendedName>
</protein>
<organism evidence="6 7">
    <name type="scientific">Canna indica</name>
    <name type="common">Indian-shot</name>
    <dbReference type="NCBI Taxonomy" id="4628"/>
    <lineage>
        <taxon>Eukaryota</taxon>
        <taxon>Viridiplantae</taxon>
        <taxon>Streptophyta</taxon>
        <taxon>Embryophyta</taxon>
        <taxon>Tracheophyta</taxon>
        <taxon>Spermatophyta</taxon>
        <taxon>Magnoliopsida</taxon>
        <taxon>Liliopsida</taxon>
        <taxon>Zingiberales</taxon>
        <taxon>Cannaceae</taxon>
        <taxon>Canna</taxon>
    </lineage>
</organism>
<evidence type="ECO:0008006" key="8">
    <source>
        <dbReference type="Google" id="ProtNLM"/>
    </source>
</evidence>
<gene>
    <name evidence="6" type="ORF">Cni_G01308</name>
</gene>
<evidence type="ECO:0000256" key="1">
    <source>
        <dbReference type="ARBA" id="ARBA00004229"/>
    </source>
</evidence>
<dbReference type="Pfam" id="PF11523">
    <property type="entry name" value="DUF3223"/>
    <property type="match status" value="1"/>
</dbReference>
<keyword evidence="4" id="KW-0809">Transit peptide</keyword>
<dbReference type="AlphaFoldDB" id="A0AAQ3Q1L8"/>
<evidence type="ECO:0000313" key="6">
    <source>
        <dbReference type="EMBL" id="WOK92617.1"/>
    </source>
</evidence>
<evidence type="ECO:0000256" key="2">
    <source>
        <dbReference type="ARBA" id="ARBA00022528"/>
    </source>
</evidence>
<comment type="subcellular location">
    <subcellularLocation>
        <location evidence="1">Plastid</location>
        <location evidence="1">Chloroplast</location>
    </subcellularLocation>
</comment>
<dbReference type="InterPro" id="IPR044673">
    <property type="entry name" value="DCL-like"/>
</dbReference>
<dbReference type="GO" id="GO:1901259">
    <property type="term" value="P:chloroplast rRNA processing"/>
    <property type="evidence" value="ECO:0007669"/>
    <property type="project" value="UniProtKB-ARBA"/>
</dbReference>
<accession>A0AAQ3Q1L8</accession>
<keyword evidence="2" id="KW-0150">Chloroplast</keyword>
<keyword evidence="3" id="KW-0934">Plastid</keyword>
<dbReference type="PANTHER" id="PTHR33415">
    <property type="entry name" value="PROTEIN EMBRYO DEFECTIVE 514"/>
    <property type="match status" value="1"/>
</dbReference>
<proteinExistence type="predicted"/>